<organism evidence="8 9">
    <name type="scientific">Phytophthora palmivora</name>
    <dbReference type="NCBI Taxonomy" id="4796"/>
    <lineage>
        <taxon>Eukaryota</taxon>
        <taxon>Sar</taxon>
        <taxon>Stramenopiles</taxon>
        <taxon>Oomycota</taxon>
        <taxon>Peronosporomycetes</taxon>
        <taxon>Peronosporales</taxon>
        <taxon>Peronosporaceae</taxon>
        <taxon>Phytophthora</taxon>
    </lineage>
</organism>
<dbReference type="InterPro" id="IPR041373">
    <property type="entry name" value="RT_RNaseH"/>
</dbReference>
<dbReference type="SUPFAM" id="SSF56672">
    <property type="entry name" value="DNA/RNA polymerases"/>
    <property type="match status" value="1"/>
</dbReference>
<gene>
    <name evidence="8" type="ORF">PHPALM_28697</name>
</gene>
<evidence type="ECO:0000313" key="9">
    <source>
        <dbReference type="Proteomes" id="UP000237271"/>
    </source>
</evidence>
<evidence type="ECO:0000313" key="8">
    <source>
        <dbReference type="EMBL" id="POM62178.1"/>
    </source>
</evidence>
<dbReference type="Proteomes" id="UP000237271">
    <property type="component" value="Unassembled WGS sequence"/>
</dbReference>
<dbReference type="InterPro" id="IPR043128">
    <property type="entry name" value="Rev_trsase/Diguanyl_cyclase"/>
</dbReference>
<keyword evidence="1" id="KW-0808">Transferase</keyword>
<keyword evidence="2" id="KW-0548">Nucleotidyltransferase</keyword>
<evidence type="ECO:0000259" key="7">
    <source>
        <dbReference type="Pfam" id="PF17917"/>
    </source>
</evidence>
<dbReference type="EMBL" id="NCKW01015639">
    <property type="protein sequence ID" value="POM62178.1"/>
    <property type="molecule type" value="Genomic_DNA"/>
</dbReference>
<dbReference type="GO" id="GO:0004519">
    <property type="term" value="F:endonuclease activity"/>
    <property type="evidence" value="ECO:0007669"/>
    <property type="project" value="UniProtKB-KW"/>
</dbReference>
<evidence type="ECO:0000256" key="4">
    <source>
        <dbReference type="ARBA" id="ARBA00022759"/>
    </source>
</evidence>
<dbReference type="Gene3D" id="3.30.70.270">
    <property type="match status" value="1"/>
</dbReference>
<sequence>MRANKLYANIDKCVFAAEEIKVLGCFSSRVGVRADPENVKAIAAWPTPRSQMDLRKWLGLANYLHNYSAGYAELARPLSDLLKKDADSFWEQQHQEAFDSTKRACSMRQSWFYRTRTNYAIGCALLQKDEEGRERVISFYSRQLKATEQNYPVHGKELLAMKYTLVKLEPFVIYTDHVSLRTATNSSNLSQRMARWLLFFAEYNFRVKYKPSKLNMLADALSCRPDHEQAHVNRVTTDLYDRIRLVYQVDENYTPLVRFLFDGKDAKADRLSPRQRAQIHRYELADASLHYRLDPGDTPRVVVRNDEDLKYDILLEVHDMTTLAERRPTKRSLRHIGGPMYKWVAYNVKTCETC</sequence>
<reference evidence="8 9" key="1">
    <citation type="journal article" date="2017" name="Genome Biol. Evol.">
        <title>Phytophthora megakarya and P. palmivora, closely related causal agents of cacao black pod rot, underwent increases in genome sizes and gene numbers by different mechanisms.</title>
        <authorList>
            <person name="Ali S.S."/>
            <person name="Shao J."/>
            <person name="Lary D.J."/>
            <person name="Kronmiller B."/>
            <person name="Shen D."/>
            <person name="Strem M.D."/>
            <person name="Amoako-Attah I."/>
            <person name="Akrofi A.Y."/>
            <person name="Begoude B.A."/>
            <person name="Ten Hoopen G.M."/>
            <person name="Coulibaly K."/>
            <person name="Kebe B.I."/>
            <person name="Melnick R.L."/>
            <person name="Guiltinan M.J."/>
            <person name="Tyler B.M."/>
            <person name="Meinhardt L.W."/>
            <person name="Bailey B.A."/>
        </authorList>
    </citation>
    <scope>NUCLEOTIDE SEQUENCE [LARGE SCALE GENOMIC DNA]</scope>
    <source>
        <strain evidence="9">sbr112.9</strain>
    </source>
</reference>
<dbReference type="PANTHER" id="PTHR34072:SF56">
    <property type="entry name" value="REVERSE TRANSCRIPTASE_RETROTRANSPOSON-DERIVED PROTEIN RNASE H-LIKE DOMAIN-CONTAINING PROTEIN"/>
    <property type="match status" value="1"/>
</dbReference>
<dbReference type="InterPro" id="IPR043502">
    <property type="entry name" value="DNA/RNA_pol_sf"/>
</dbReference>
<evidence type="ECO:0000256" key="3">
    <source>
        <dbReference type="ARBA" id="ARBA00022722"/>
    </source>
</evidence>
<keyword evidence="4" id="KW-0255">Endonuclease</keyword>
<keyword evidence="5" id="KW-0378">Hydrolase</keyword>
<keyword evidence="9" id="KW-1185">Reference proteome</keyword>
<dbReference type="PANTHER" id="PTHR34072">
    <property type="entry name" value="ENZYMATIC POLYPROTEIN-RELATED"/>
    <property type="match status" value="1"/>
</dbReference>
<evidence type="ECO:0000256" key="2">
    <source>
        <dbReference type="ARBA" id="ARBA00022695"/>
    </source>
</evidence>
<protein>
    <submittedName>
        <fullName evidence="8">Reverse transcriptase</fullName>
    </submittedName>
</protein>
<keyword evidence="6 8" id="KW-0695">RNA-directed DNA polymerase</keyword>
<dbReference type="OrthoDB" id="6379273at2759"/>
<dbReference type="CDD" id="cd09274">
    <property type="entry name" value="RNase_HI_RT_Ty3"/>
    <property type="match status" value="1"/>
</dbReference>
<evidence type="ECO:0000256" key="1">
    <source>
        <dbReference type="ARBA" id="ARBA00022679"/>
    </source>
</evidence>
<accession>A0A2P4X9G7</accession>
<evidence type="ECO:0000256" key="6">
    <source>
        <dbReference type="ARBA" id="ARBA00022918"/>
    </source>
</evidence>
<name>A0A2P4X9G7_9STRA</name>
<keyword evidence="3" id="KW-0540">Nuclease</keyword>
<dbReference type="GO" id="GO:0016787">
    <property type="term" value="F:hydrolase activity"/>
    <property type="evidence" value="ECO:0007669"/>
    <property type="project" value="UniProtKB-KW"/>
</dbReference>
<dbReference type="GO" id="GO:0003964">
    <property type="term" value="F:RNA-directed DNA polymerase activity"/>
    <property type="evidence" value="ECO:0007669"/>
    <property type="project" value="UniProtKB-KW"/>
</dbReference>
<comment type="caution">
    <text evidence="8">The sequence shown here is derived from an EMBL/GenBank/DDBJ whole genome shotgun (WGS) entry which is preliminary data.</text>
</comment>
<feature type="domain" description="Reverse transcriptase RNase H-like" evidence="7">
    <location>
        <begin position="117"/>
        <end position="203"/>
    </location>
</feature>
<dbReference type="Pfam" id="PF17917">
    <property type="entry name" value="RT_RNaseH"/>
    <property type="match status" value="1"/>
</dbReference>
<proteinExistence type="predicted"/>
<evidence type="ECO:0000256" key="5">
    <source>
        <dbReference type="ARBA" id="ARBA00022801"/>
    </source>
</evidence>
<dbReference type="AlphaFoldDB" id="A0A2P4X9G7"/>